<dbReference type="EMBL" id="CP088295">
    <property type="protein sequence ID" value="UUY05318.1"/>
    <property type="molecule type" value="Genomic_DNA"/>
</dbReference>
<evidence type="ECO:0000313" key="3">
    <source>
        <dbReference type="Proteomes" id="UP001058860"/>
    </source>
</evidence>
<evidence type="ECO:0008006" key="4">
    <source>
        <dbReference type="Google" id="ProtNLM"/>
    </source>
</evidence>
<evidence type="ECO:0000313" key="2">
    <source>
        <dbReference type="EMBL" id="UUY05318.1"/>
    </source>
</evidence>
<feature type="transmembrane region" description="Helical" evidence="1">
    <location>
        <begin position="20"/>
        <end position="39"/>
    </location>
</feature>
<sequence>MGLTTLLAATEAAHESHSYTLFYVLGGVLAGFAVLISVIGMSKADFPGSGAASKAVMGLGAVLSAAAMFAAVYVTS</sequence>
<accession>A0ABY5PKX1</accession>
<protein>
    <recommendedName>
        <fullName evidence="4">Dolichyl-diphosphooligosaccharide-protein glycosyltransferase subunit OST5</fullName>
    </recommendedName>
</protein>
<organism evidence="2 3">
    <name type="scientific">Svornostia abyssi</name>
    <dbReference type="NCBI Taxonomy" id="2898438"/>
    <lineage>
        <taxon>Bacteria</taxon>
        <taxon>Bacillati</taxon>
        <taxon>Actinomycetota</taxon>
        <taxon>Thermoleophilia</taxon>
        <taxon>Solirubrobacterales</taxon>
        <taxon>Baekduiaceae</taxon>
        <taxon>Svornostia</taxon>
    </lineage>
</organism>
<dbReference type="Proteomes" id="UP001058860">
    <property type="component" value="Chromosome"/>
</dbReference>
<keyword evidence="1" id="KW-0812">Transmembrane</keyword>
<evidence type="ECO:0000256" key="1">
    <source>
        <dbReference type="SAM" id="Phobius"/>
    </source>
</evidence>
<keyword evidence="3" id="KW-1185">Reference proteome</keyword>
<reference evidence="3" key="1">
    <citation type="submission" date="2021-11" db="EMBL/GenBank/DDBJ databases">
        <title>Cultivation dependent microbiological survey of springs from the worlds oldest radium mine currently devoted to the extraction of radon-saturated water.</title>
        <authorList>
            <person name="Kapinusova G."/>
            <person name="Smrhova T."/>
            <person name="Strejcek M."/>
            <person name="Suman J."/>
            <person name="Jani K."/>
            <person name="Pajer P."/>
            <person name="Uhlik O."/>
        </authorList>
    </citation>
    <scope>NUCLEOTIDE SEQUENCE [LARGE SCALE GENOMIC DNA]</scope>
    <source>
        <strain evidence="3">J379</strain>
    </source>
</reference>
<gene>
    <name evidence="2" type="ORF">LRS13_07295</name>
</gene>
<proteinExistence type="predicted"/>
<dbReference type="RefSeq" id="WP_353865778.1">
    <property type="nucleotide sequence ID" value="NZ_CP088295.1"/>
</dbReference>
<feature type="transmembrane region" description="Helical" evidence="1">
    <location>
        <begin position="51"/>
        <end position="74"/>
    </location>
</feature>
<name>A0ABY5PKX1_9ACTN</name>
<keyword evidence="1" id="KW-0472">Membrane</keyword>
<keyword evidence="1" id="KW-1133">Transmembrane helix</keyword>